<accession>A0A239X0V7</accession>
<dbReference type="AlphaFoldDB" id="A0A239X0V7"/>
<dbReference type="Proteomes" id="UP000215144">
    <property type="component" value="Chromosome 1"/>
</dbReference>
<name>A0A239X0V7_STRAI</name>
<dbReference type="RefSeq" id="WP_095122449.1">
    <property type="nucleotide sequence ID" value="NZ_LT906454.1"/>
</dbReference>
<gene>
    <name evidence="1" type="ORF">SAMEA4504048_01017</name>
</gene>
<protein>
    <submittedName>
        <fullName evidence="1">Uncharacterized protein</fullName>
    </submittedName>
</protein>
<evidence type="ECO:0000313" key="2">
    <source>
        <dbReference type="Proteomes" id="UP000215144"/>
    </source>
</evidence>
<sequence>MVDYLALYTESLKAIYRNHIRTGSDLLQYLIATDTGRQIYDNYPYRDVEEIIFYNLDCLITDNLVTGIELPRLDKRIYAIDGLTNKGFTFLQILENPETKEKIKSICISDGISINSRNLHDFIWHYLL</sequence>
<proteinExistence type="predicted"/>
<reference evidence="1 2" key="1">
    <citation type="submission" date="2017-06" db="EMBL/GenBank/DDBJ databases">
        <authorList>
            <consortium name="Pathogen Informatics"/>
        </authorList>
    </citation>
    <scope>NUCLEOTIDE SEQUENCE [LARGE SCALE GENOMIC DNA]</scope>
    <source>
        <strain evidence="1 2">NCTC11291</strain>
    </source>
</reference>
<organism evidence="1 2">
    <name type="scientific">Streptococcus acidominimus</name>
    <dbReference type="NCBI Taxonomy" id="1326"/>
    <lineage>
        <taxon>Bacteria</taxon>
        <taxon>Bacillati</taxon>
        <taxon>Bacillota</taxon>
        <taxon>Bacilli</taxon>
        <taxon>Lactobacillales</taxon>
        <taxon>Streptococcaceae</taxon>
        <taxon>Streptococcus</taxon>
    </lineage>
</organism>
<dbReference type="OrthoDB" id="2293135at2"/>
<dbReference type="KEGG" id="saco:SAME_01017"/>
<dbReference type="EMBL" id="LT906454">
    <property type="protein sequence ID" value="SNV39678.1"/>
    <property type="molecule type" value="Genomic_DNA"/>
</dbReference>
<evidence type="ECO:0000313" key="1">
    <source>
        <dbReference type="EMBL" id="SNV39678.1"/>
    </source>
</evidence>